<evidence type="ECO:0000313" key="2">
    <source>
        <dbReference type="EMBL" id="KKQ55132.1"/>
    </source>
</evidence>
<feature type="transmembrane region" description="Helical" evidence="1">
    <location>
        <begin position="343"/>
        <end position="361"/>
    </location>
</feature>
<evidence type="ECO:0000256" key="1">
    <source>
        <dbReference type="SAM" id="Phobius"/>
    </source>
</evidence>
<feature type="transmembrane region" description="Helical" evidence="1">
    <location>
        <begin position="318"/>
        <end position="337"/>
    </location>
</feature>
<dbReference type="EMBL" id="LBUE01000031">
    <property type="protein sequence ID" value="KKQ55132.1"/>
    <property type="molecule type" value="Genomic_DNA"/>
</dbReference>
<feature type="transmembrane region" description="Helical" evidence="1">
    <location>
        <begin position="91"/>
        <end position="112"/>
    </location>
</feature>
<accession>A0A0G0IKJ5</accession>
<name>A0A0G0IKJ5_9BACT</name>
<feature type="transmembrane region" description="Helical" evidence="1">
    <location>
        <begin position="66"/>
        <end position="85"/>
    </location>
</feature>
<gene>
    <name evidence="2" type="ORF">US75_C0031G0007</name>
</gene>
<feature type="transmembrane region" description="Helical" evidence="1">
    <location>
        <begin position="38"/>
        <end position="59"/>
    </location>
</feature>
<reference evidence="2 3" key="1">
    <citation type="journal article" date="2015" name="Nature">
        <title>rRNA introns, odd ribosomes, and small enigmatic genomes across a large radiation of phyla.</title>
        <authorList>
            <person name="Brown C.T."/>
            <person name="Hug L.A."/>
            <person name="Thomas B.C."/>
            <person name="Sharon I."/>
            <person name="Castelle C.J."/>
            <person name="Singh A."/>
            <person name="Wilkins M.J."/>
            <person name="Williams K.H."/>
            <person name="Banfield J.F."/>
        </authorList>
    </citation>
    <scope>NUCLEOTIDE SEQUENCE [LARGE SCALE GENOMIC DNA]</scope>
</reference>
<dbReference type="InterPro" id="IPR036259">
    <property type="entry name" value="MFS_trans_sf"/>
</dbReference>
<dbReference type="SUPFAM" id="SSF103473">
    <property type="entry name" value="MFS general substrate transporter"/>
    <property type="match status" value="1"/>
</dbReference>
<feature type="transmembrane region" description="Helical" evidence="1">
    <location>
        <begin position="278"/>
        <end position="297"/>
    </location>
</feature>
<feature type="transmembrane region" description="Helical" evidence="1">
    <location>
        <begin position="191"/>
        <end position="218"/>
    </location>
</feature>
<feature type="transmembrane region" description="Helical" evidence="1">
    <location>
        <begin position="254"/>
        <end position="272"/>
    </location>
</feature>
<dbReference type="Gene3D" id="1.20.1250.20">
    <property type="entry name" value="MFS general substrate transporter like domains"/>
    <property type="match status" value="2"/>
</dbReference>
<keyword evidence="1" id="KW-0472">Membrane</keyword>
<comment type="caution">
    <text evidence="2">The sequence shown here is derived from an EMBL/GenBank/DDBJ whole genome shotgun (WGS) entry which is preliminary data.</text>
</comment>
<evidence type="ECO:0000313" key="3">
    <source>
        <dbReference type="Proteomes" id="UP000034096"/>
    </source>
</evidence>
<keyword evidence="1" id="KW-1133">Transmembrane helix</keyword>
<proteinExistence type="predicted"/>
<evidence type="ECO:0008006" key="4">
    <source>
        <dbReference type="Google" id="ProtNLM"/>
    </source>
</evidence>
<dbReference type="Proteomes" id="UP000034096">
    <property type="component" value="Unassembled WGS sequence"/>
</dbReference>
<feature type="transmembrane region" description="Helical" evidence="1">
    <location>
        <begin position="224"/>
        <end position="242"/>
    </location>
</feature>
<sequence>MHKSPYYNLISFYTVFLLFGSFSTSILPTYFFGQGLSLNQMMLGKMVFFVGQILLLLGLRSLSAKLSWRMALVTSIVYILLIINLRSLTPFYIGQFINGMSLFFFFVFYNIAHFELTPKDKTGSSSALMFILPSLVSIFAPLMAGYLAQISILFIWAISILLFMVCYRLVSFQKDFKLAYSIKESLNEIKTTRIFLLLEGLWEALPFGIIPIYTLFFIKEPLPFGIYLSYLSVISIIANYLLGKLSDRIRKRTVFLYPITIAIAVTTFLFPISTNSLILWVILTSILQILLPIFWNVSTAFVVDSHADLRKAIPGREIVLSVGRLMGLSLAFASFTFEKQPKYIFLILGLFMLFYPVILFVRTRIRKSHIYL</sequence>
<feature type="transmembrane region" description="Helical" evidence="1">
    <location>
        <begin position="150"/>
        <end position="170"/>
    </location>
</feature>
<dbReference type="AlphaFoldDB" id="A0A0G0IKJ5"/>
<protein>
    <recommendedName>
        <fullName evidence="4">MFS transporter</fullName>
    </recommendedName>
</protein>
<keyword evidence="1" id="KW-0812">Transmembrane</keyword>
<organism evidence="2 3">
    <name type="scientific">Candidatus Woesebacteria bacterium GW2011_GWC1_38_13</name>
    <dbReference type="NCBI Taxonomy" id="1618583"/>
    <lineage>
        <taxon>Bacteria</taxon>
        <taxon>Candidatus Woeseibacteriota</taxon>
    </lineage>
</organism>
<feature type="transmembrane region" description="Helical" evidence="1">
    <location>
        <begin position="12"/>
        <end position="32"/>
    </location>
</feature>
<feature type="transmembrane region" description="Helical" evidence="1">
    <location>
        <begin position="124"/>
        <end position="144"/>
    </location>
</feature>